<dbReference type="RefSeq" id="WP_078649707.1">
    <property type="nucleotide sequence ID" value="NZ_CP134822.1"/>
</dbReference>
<dbReference type="InterPro" id="IPR026555">
    <property type="entry name" value="NSL3/Tex30"/>
</dbReference>
<keyword evidence="3" id="KW-1185">Reference proteome</keyword>
<dbReference type="Proteomes" id="UP000028058">
    <property type="component" value="Unassembled WGS sequence"/>
</dbReference>
<name>A0A3M8EU92_9ACTN</name>
<keyword evidence="2" id="KW-0378">Hydrolase</keyword>
<dbReference type="PANTHER" id="PTHR13136">
    <property type="entry name" value="TESTIS DEVELOPMENT PROTEIN PRTD"/>
    <property type="match status" value="1"/>
</dbReference>
<evidence type="ECO:0000259" key="1">
    <source>
        <dbReference type="Pfam" id="PF00326"/>
    </source>
</evidence>
<evidence type="ECO:0000313" key="2">
    <source>
        <dbReference type="EMBL" id="RKM94023.1"/>
    </source>
</evidence>
<gene>
    <name evidence="2" type="ORF">SFRA_019670</name>
</gene>
<feature type="domain" description="Peptidase S9 prolyl oligopeptidase catalytic" evidence="1">
    <location>
        <begin position="155"/>
        <end position="212"/>
    </location>
</feature>
<dbReference type="GO" id="GO:0006508">
    <property type="term" value="P:proteolysis"/>
    <property type="evidence" value="ECO:0007669"/>
    <property type="project" value="InterPro"/>
</dbReference>
<proteinExistence type="predicted"/>
<dbReference type="Gene3D" id="3.40.50.1820">
    <property type="entry name" value="alpha/beta hydrolase"/>
    <property type="match status" value="1"/>
</dbReference>
<dbReference type="AlphaFoldDB" id="A0A3M8EU92"/>
<dbReference type="Pfam" id="PF00326">
    <property type="entry name" value="Peptidase_S9"/>
    <property type="match status" value="1"/>
</dbReference>
<dbReference type="OrthoDB" id="3366509at2"/>
<protein>
    <submittedName>
        <fullName evidence="2">Alpha/beta hydrolase</fullName>
    </submittedName>
</protein>
<dbReference type="PANTHER" id="PTHR13136:SF11">
    <property type="entry name" value="TESTIS-EXPRESSED PROTEIN 30"/>
    <property type="match status" value="1"/>
</dbReference>
<dbReference type="InterPro" id="IPR001375">
    <property type="entry name" value="Peptidase_S9_cat"/>
</dbReference>
<sequence length="264" mass="27953">MAQQAVPARGARLGRAVGTTGRRTAVSGAVVLLADGPPAGTERQSPLTAAAVLPLARHLARAGHDDGLVVHGVRYRCRGWNGSAAHPAEDAAWAVDEVVRRYGDIPVCLAGTGMGARAALLAAGRPGVGCVLALAPWLPAEGRDAPDPDPVKQLAGRRVLLVHGTNDERSDPEQSYRYAQRVKKANRDVCRFEVHSDGHRLQQHRAEVRALAADFVLGSLFERGFSRPLEDALAAPPPLGLRMPLAVGFRAAVPGARTGRLRRG</sequence>
<dbReference type="InterPro" id="IPR029058">
    <property type="entry name" value="AB_hydrolase_fold"/>
</dbReference>
<dbReference type="SUPFAM" id="SSF53474">
    <property type="entry name" value="alpha/beta-Hydrolases"/>
    <property type="match status" value="1"/>
</dbReference>
<evidence type="ECO:0000313" key="3">
    <source>
        <dbReference type="Proteomes" id="UP000028058"/>
    </source>
</evidence>
<comment type="caution">
    <text evidence="2">The sequence shown here is derived from an EMBL/GenBank/DDBJ whole genome shotgun (WGS) entry which is preliminary data.</text>
</comment>
<dbReference type="EMBL" id="JNAD02000009">
    <property type="protein sequence ID" value="RKM94023.1"/>
    <property type="molecule type" value="Genomic_DNA"/>
</dbReference>
<accession>A0A3M8EU92</accession>
<organism evidence="2 3">
    <name type="scientific">Streptomyces xinghaiensis</name>
    <dbReference type="NCBI Taxonomy" id="1038928"/>
    <lineage>
        <taxon>Bacteria</taxon>
        <taxon>Bacillati</taxon>
        <taxon>Actinomycetota</taxon>
        <taxon>Actinomycetes</taxon>
        <taxon>Kitasatosporales</taxon>
        <taxon>Streptomycetaceae</taxon>
        <taxon>Streptomyces</taxon>
    </lineage>
</organism>
<reference evidence="2 3" key="1">
    <citation type="journal article" date="2014" name="Genome Announc.">
        <title>Draft Genome Sequence of Streptomyces fradiae ATCC 19609, a Strain Highly Sensitive to Antibiotics.</title>
        <authorList>
            <person name="Bekker O.B."/>
            <person name="Klimina K.M."/>
            <person name="Vatlin A.A."/>
            <person name="Zakharevich N.V."/>
            <person name="Kasianov A.S."/>
            <person name="Danilenko V.N."/>
        </authorList>
    </citation>
    <scope>NUCLEOTIDE SEQUENCE [LARGE SCALE GENOMIC DNA]</scope>
    <source>
        <strain evidence="2 3">ATCC 19609</strain>
    </source>
</reference>
<dbReference type="GO" id="GO:0008236">
    <property type="term" value="F:serine-type peptidase activity"/>
    <property type="evidence" value="ECO:0007669"/>
    <property type="project" value="InterPro"/>
</dbReference>